<dbReference type="RefSeq" id="WP_054067855.1">
    <property type="nucleotide sequence ID" value="NZ_CP020121.1"/>
</dbReference>
<gene>
    <name evidence="1" type="ORF">B5M06_14770</name>
</gene>
<evidence type="ECO:0000313" key="1">
    <source>
        <dbReference type="EMBL" id="AQZ99323.1"/>
    </source>
</evidence>
<proteinExistence type="predicted"/>
<dbReference type="GeneID" id="83040573"/>
<dbReference type="KEGG" id="cke:B5M06_14770"/>
<dbReference type="Proteomes" id="UP000242792">
    <property type="component" value="Chromosome"/>
</dbReference>
<sequence>MAPVIFVSDELKSALPAVELADLVDEFRWWKADPAREYDSPWFGKDSKLLRPTVDGVAYVISHCHLIPKNSTSDYLRWQRDFRHRARKTSDRVLFYIEDAGKFFLVDIVDDPGAHEIMRMTDRNGKAFMQKCADQAKAFLGGALALEPA</sequence>
<name>A0A1V0BHB2_9BURK</name>
<evidence type="ECO:0000313" key="2">
    <source>
        <dbReference type="Proteomes" id="UP000242792"/>
    </source>
</evidence>
<organism evidence="1 2">
    <name type="scientific">Comamonas kerstersii</name>
    <dbReference type="NCBI Taxonomy" id="225992"/>
    <lineage>
        <taxon>Bacteria</taxon>
        <taxon>Pseudomonadati</taxon>
        <taxon>Pseudomonadota</taxon>
        <taxon>Betaproteobacteria</taxon>
        <taxon>Burkholderiales</taxon>
        <taxon>Comamonadaceae</taxon>
        <taxon>Comamonas</taxon>
    </lineage>
</organism>
<reference evidence="1 2" key="1">
    <citation type="submission" date="2017-03" db="EMBL/GenBank/DDBJ databases">
        <title>Rapid Whole Genome Sequencing of Comamonas kerstersii Causing Continuous ambulatory Peritoneal Dialysis-Associated Peritonitis.</title>
        <authorList>
            <person name="Zheng B."/>
        </authorList>
    </citation>
    <scope>NUCLEOTIDE SEQUENCE [LARGE SCALE GENOMIC DNA]</scope>
    <source>
        <strain evidence="1 2">8943</strain>
    </source>
</reference>
<dbReference type="AlphaFoldDB" id="A0A1V0BHB2"/>
<accession>A0A1V0BHB2</accession>
<dbReference type="OrthoDB" id="8613396at2"/>
<protein>
    <recommendedName>
        <fullName evidence="3">Type II toxin-antitoxin system YafO family toxin</fullName>
    </recommendedName>
</protein>
<dbReference type="EMBL" id="CP020121">
    <property type="protein sequence ID" value="AQZ99323.1"/>
    <property type="molecule type" value="Genomic_DNA"/>
</dbReference>
<evidence type="ECO:0008006" key="3">
    <source>
        <dbReference type="Google" id="ProtNLM"/>
    </source>
</evidence>